<feature type="domain" description="Probable ATP-binding protein BrxC 4th six-stranded beta-sheet" evidence="3">
    <location>
        <begin position="569"/>
        <end position="749"/>
    </location>
</feature>
<evidence type="ECO:0000313" key="5">
    <source>
        <dbReference type="Proteomes" id="UP000239650"/>
    </source>
</evidence>
<evidence type="ECO:0000259" key="2">
    <source>
        <dbReference type="Pfam" id="PF25792"/>
    </source>
</evidence>
<dbReference type="SUPFAM" id="SSF52540">
    <property type="entry name" value="P-loop containing nucleoside triphosphate hydrolases"/>
    <property type="match status" value="1"/>
</dbReference>
<organism evidence="4 5">
    <name type="scientific">Latilactobacillus sakei</name>
    <name type="common">Lactobacillus sakei</name>
    <dbReference type="NCBI Taxonomy" id="1599"/>
    <lineage>
        <taxon>Bacteria</taxon>
        <taxon>Bacillati</taxon>
        <taxon>Bacillota</taxon>
        <taxon>Bacilli</taxon>
        <taxon>Lactobacillales</taxon>
        <taxon>Lactobacillaceae</taxon>
        <taxon>Latilactobacillus</taxon>
    </lineage>
</organism>
<dbReference type="NCBIfam" id="NF033441">
    <property type="entry name" value="BREX_BrxC"/>
    <property type="match status" value="1"/>
</dbReference>
<accession>A0AAE8LVL7</accession>
<gene>
    <name evidence="4" type="ORF">LAS9267_00623</name>
</gene>
<dbReference type="InterPro" id="IPR058036">
    <property type="entry name" value="BREX_BrxC_4th"/>
</dbReference>
<reference evidence="4 5" key="1">
    <citation type="submission" date="2018-02" db="EMBL/GenBank/DDBJ databases">
        <authorList>
            <person name="Rodrigo-Torres L."/>
            <person name="Arahal R. D."/>
            <person name="Lucena T."/>
        </authorList>
    </citation>
    <scope>NUCLEOTIDE SEQUENCE [LARGE SCALE GENOMIC DNA]</scope>
    <source>
        <strain evidence="4 5">CECT 9267</strain>
    </source>
</reference>
<sequence>MKINDMFLKDIHRNIEGVITATQASDEQVYQELDEYVVTKELQGHFKTFFDAYKKGIIGDTSSMGVWIQGFFGSGKSHFLKILSYILENKEINGKTAFDFFTEGDETARKIKDDMTIADMKLAADTPTNVILFNVESKHAAGIEEKSSLVNVFLKVFNNSIGYSTIPQLADLERALDKKDKFTEFKAAFEAIQGESWEKSRNEVDFLEDEVVEALVKIDYFSESAARNWFAKYDKEYQISIEDFAVLVEEYLQAKGNNEHIVFLVDEIGQYIGGNSSLTLQLQTIVEELGNKTRGKAWVIVTSQQAIDKITDIAGSAALDFSKIKGRFETTLSLSSANADEVIQKRILAKNNGAQDFLEADYPNHENDIDSMLVFEDSPELRLYNSAQNYADVYPFVPYQFNLLANILTQISKHSIQGANLSRGERSLLAFFKETAERNADKESDALVSLDQFYPSLEKWLNETDNAKVIKQAEENSRIVPDPDDQFNIAVLKVLFMIKYVDQNIKPTLNNITNLLIRSVNEDKLTLRKQVEMALKILISENLIRQNLKSFVFQTDEEQEVTRLINNIDLNETDVDNKLAVDIFDANVGRNSFSYKNIHASGRAFDNRYNFSYNLYVDDYAYRKNSNPNLEVKVITPDYDGLWNDEAQLVIQSTKNQMLINLPVDAEFMNHIKTYLRVEKYITTANVSSAIKNFAAVKAEKTTENQDLGDSINQQLVDFLKQATFYFNNSQLDVSGGDFKTRLNDALQQMAKLVYHKNDLVDAAISEADINNYLKEGADSLVAHNENQNLIDEVKRYLQLQESKKLTTTMRTLRDNFVNKEPYGLVNEDIEWAIARLFKEGDINLFKNAIPLSTTQDLTEISKVIFERKAPEKIRVELRIRSNLQQKKMVKELGDALFESRNIVDENSDDRTRAKFIERADRLKDEFKTYQDTPGRNYPQAEIVTEVIKVMERVVDARDTQSFFEVLKNKEDDLLDLAEDINDIRNFHKSKQKAIWDKSRDYISRIQDNTVKESTAELDEIITEMTSIMKQVVPYKELPKLGNLNEQFENKYLEFIEIKSKSAAEKVNNDKEETLADLDSRDLDDRFKVKVISRFDQLLNELESYQKLDPIELIPVRSAADKRSFISQFTAEENRIRHEKAKATIEVITQPTVGEKGASYTAEKPVKVIESVQLDSLVDSRTRVKTPEDIDTYVNKIKQELLNKLNDGNEIDILL</sequence>
<evidence type="ECO:0008006" key="6">
    <source>
        <dbReference type="Google" id="ProtNLM"/>
    </source>
</evidence>
<dbReference type="InterPro" id="IPR058037">
    <property type="entry name" value="BREX_BrxC_helical"/>
</dbReference>
<dbReference type="AlphaFoldDB" id="A0AAE8LVL7"/>
<proteinExistence type="predicted"/>
<dbReference type="Pfam" id="PF25791">
    <property type="entry name" value="WHD_BREX_BrxC"/>
    <property type="match status" value="1"/>
</dbReference>
<dbReference type="Pfam" id="PF25796">
    <property type="entry name" value="BREX_BrxC_4th"/>
    <property type="match status" value="1"/>
</dbReference>
<comment type="caution">
    <text evidence="4">The sequence shown here is derived from an EMBL/GenBank/DDBJ whole genome shotgun (WGS) entry which is preliminary data.</text>
</comment>
<dbReference type="EMBL" id="OKRC01000002">
    <property type="protein sequence ID" value="SPE19654.1"/>
    <property type="molecule type" value="Genomic_DNA"/>
</dbReference>
<dbReference type="Pfam" id="PF25792">
    <property type="entry name" value="BREX_BrxC_helical"/>
    <property type="match status" value="1"/>
</dbReference>
<name>A0AAE8LVL7_LATSK</name>
<feature type="domain" description="Probable ATP-binding protein BrxC alpha-helical" evidence="2">
    <location>
        <begin position="886"/>
        <end position="1009"/>
    </location>
</feature>
<protein>
    <recommendedName>
        <fullName evidence="6">BREX system P-loop protein BrxC</fullName>
    </recommendedName>
</protein>
<feature type="domain" description="Probable ATP-binding protein BrxC winged helix-turn-helix" evidence="1">
    <location>
        <begin position="767"/>
        <end position="879"/>
    </location>
</feature>
<dbReference type="InterPro" id="IPR027417">
    <property type="entry name" value="P-loop_NTPase"/>
</dbReference>
<dbReference type="InterPro" id="IPR058038">
    <property type="entry name" value="BREX_BrxC_wHTH"/>
</dbReference>
<dbReference type="InterPro" id="IPR047679">
    <property type="entry name" value="BREX_BrxC"/>
</dbReference>
<evidence type="ECO:0000313" key="4">
    <source>
        <dbReference type="EMBL" id="SPE19654.1"/>
    </source>
</evidence>
<dbReference type="Proteomes" id="UP000239650">
    <property type="component" value="Unassembled WGS sequence"/>
</dbReference>
<dbReference type="RefSeq" id="WP_105300054.1">
    <property type="nucleotide sequence ID" value="NZ_CP099485.1"/>
</dbReference>
<evidence type="ECO:0000259" key="3">
    <source>
        <dbReference type="Pfam" id="PF25796"/>
    </source>
</evidence>
<evidence type="ECO:0000259" key="1">
    <source>
        <dbReference type="Pfam" id="PF25791"/>
    </source>
</evidence>